<protein>
    <submittedName>
        <fullName evidence="2">Uncharacterized protein</fullName>
    </submittedName>
</protein>
<name>A0AAV4VH57_9ARAC</name>
<dbReference type="Proteomes" id="UP001054837">
    <property type="component" value="Unassembled WGS sequence"/>
</dbReference>
<evidence type="ECO:0000313" key="3">
    <source>
        <dbReference type="Proteomes" id="UP001054837"/>
    </source>
</evidence>
<feature type="compositionally biased region" description="Polar residues" evidence="1">
    <location>
        <begin position="1"/>
        <end position="24"/>
    </location>
</feature>
<evidence type="ECO:0000313" key="2">
    <source>
        <dbReference type="EMBL" id="GIY69640.1"/>
    </source>
</evidence>
<evidence type="ECO:0000256" key="1">
    <source>
        <dbReference type="SAM" id="MobiDB-lite"/>
    </source>
</evidence>
<feature type="region of interest" description="Disordered" evidence="1">
    <location>
        <begin position="1"/>
        <end position="67"/>
    </location>
</feature>
<gene>
    <name evidence="2" type="ORF">CDAR_428031</name>
</gene>
<reference evidence="2 3" key="1">
    <citation type="submission" date="2021-06" db="EMBL/GenBank/DDBJ databases">
        <title>Caerostris darwini draft genome.</title>
        <authorList>
            <person name="Kono N."/>
            <person name="Arakawa K."/>
        </authorList>
    </citation>
    <scope>NUCLEOTIDE SEQUENCE [LARGE SCALE GENOMIC DNA]</scope>
</reference>
<dbReference type="AlphaFoldDB" id="A0AAV4VH57"/>
<comment type="caution">
    <text evidence="2">The sequence shown here is derived from an EMBL/GenBank/DDBJ whole genome shotgun (WGS) entry which is preliminary data.</text>
</comment>
<dbReference type="EMBL" id="BPLQ01013074">
    <property type="protein sequence ID" value="GIY69640.1"/>
    <property type="molecule type" value="Genomic_DNA"/>
</dbReference>
<proteinExistence type="predicted"/>
<organism evidence="2 3">
    <name type="scientific">Caerostris darwini</name>
    <dbReference type="NCBI Taxonomy" id="1538125"/>
    <lineage>
        <taxon>Eukaryota</taxon>
        <taxon>Metazoa</taxon>
        <taxon>Ecdysozoa</taxon>
        <taxon>Arthropoda</taxon>
        <taxon>Chelicerata</taxon>
        <taxon>Arachnida</taxon>
        <taxon>Araneae</taxon>
        <taxon>Araneomorphae</taxon>
        <taxon>Entelegynae</taxon>
        <taxon>Araneoidea</taxon>
        <taxon>Araneidae</taxon>
        <taxon>Caerostris</taxon>
    </lineage>
</organism>
<accession>A0AAV4VH57</accession>
<keyword evidence="3" id="KW-1185">Reference proteome</keyword>
<sequence length="85" mass="9298">MYQSLELNPHTSLVNGRLGNTSQPVEMVTLQFHRPPPSRRESQQDAGKAALGHPVTVDHPGRGDLPGDIFQQFRAPTASHVCEAD</sequence>